<protein>
    <recommendedName>
        <fullName evidence="5">Lipoprotein</fullName>
    </recommendedName>
</protein>
<reference evidence="3 4" key="1">
    <citation type="submission" date="2020-08" db="EMBL/GenBank/DDBJ databases">
        <title>Genomic Encyclopedia of Type Strains, Phase IV (KMG-V): Genome sequencing to study the core and pangenomes of soil and plant-associated prokaryotes.</title>
        <authorList>
            <person name="Whitman W."/>
        </authorList>
    </citation>
    <scope>NUCLEOTIDE SEQUENCE [LARGE SCALE GENOMIC DNA]</scope>
    <source>
        <strain evidence="3 4">S3M1</strain>
    </source>
</reference>
<keyword evidence="2" id="KW-0732">Signal</keyword>
<accession>A0A7W8ZNA3</accession>
<dbReference type="PROSITE" id="PS51257">
    <property type="entry name" value="PROKAR_LIPOPROTEIN"/>
    <property type="match status" value="1"/>
</dbReference>
<sequence>MKFKFLAVVALTGMVFTACHSDKNKNGSDTLNSKMADTSVIDTARKDTSGVNGTVNDRNNPGNQGNNPGNQGNGSGNGRNPSPVNP</sequence>
<evidence type="ECO:0000256" key="2">
    <source>
        <dbReference type="SAM" id="SignalP"/>
    </source>
</evidence>
<name>A0A7W8ZNA3_9SPHI</name>
<feature type="compositionally biased region" description="Low complexity" evidence="1">
    <location>
        <begin position="55"/>
        <end position="70"/>
    </location>
</feature>
<dbReference type="RefSeq" id="WP_183883032.1">
    <property type="nucleotide sequence ID" value="NZ_JACHCD010000004.1"/>
</dbReference>
<evidence type="ECO:0008006" key="5">
    <source>
        <dbReference type="Google" id="ProtNLM"/>
    </source>
</evidence>
<proteinExistence type="predicted"/>
<dbReference type="Proteomes" id="UP000537204">
    <property type="component" value="Unassembled WGS sequence"/>
</dbReference>
<gene>
    <name evidence="3" type="ORF">HDE68_003069</name>
</gene>
<dbReference type="EMBL" id="JACHCE010000004">
    <property type="protein sequence ID" value="MBB5637156.1"/>
    <property type="molecule type" value="Genomic_DNA"/>
</dbReference>
<feature type="compositionally biased region" description="Polar residues" evidence="1">
    <location>
        <begin position="27"/>
        <end position="36"/>
    </location>
</feature>
<feature type="region of interest" description="Disordered" evidence="1">
    <location>
        <begin position="22"/>
        <end position="86"/>
    </location>
</feature>
<feature type="chain" id="PRO_5031362236" description="Lipoprotein" evidence="2">
    <location>
        <begin position="21"/>
        <end position="86"/>
    </location>
</feature>
<feature type="signal peptide" evidence="2">
    <location>
        <begin position="1"/>
        <end position="20"/>
    </location>
</feature>
<organism evidence="3 4">
    <name type="scientific">Pedobacter cryoconitis</name>
    <dbReference type="NCBI Taxonomy" id="188932"/>
    <lineage>
        <taxon>Bacteria</taxon>
        <taxon>Pseudomonadati</taxon>
        <taxon>Bacteroidota</taxon>
        <taxon>Sphingobacteriia</taxon>
        <taxon>Sphingobacteriales</taxon>
        <taxon>Sphingobacteriaceae</taxon>
        <taxon>Pedobacter</taxon>
    </lineage>
</organism>
<evidence type="ECO:0000313" key="4">
    <source>
        <dbReference type="Proteomes" id="UP000537204"/>
    </source>
</evidence>
<dbReference type="AlphaFoldDB" id="A0A7W8ZNA3"/>
<evidence type="ECO:0000256" key="1">
    <source>
        <dbReference type="SAM" id="MobiDB-lite"/>
    </source>
</evidence>
<comment type="caution">
    <text evidence="3">The sequence shown here is derived from an EMBL/GenBank/DDBJ whole genome shotgun (WGS) entry which is preliminary data.</text>
</comment>
<evidence type="ECO:0000313" key="3">
    <source>
        <dbReference type="EMBL" id="MBB5637156.1"/>
    </source>
</evidence>